<dbReference type="Pfam" id="PF14322">
    <property type="entry name" value="SusD-like_3"/>
    <property type="match status" value="1"/>
</dbReference>
<evidence type="ECO:0000313" key="8">
    <source>
        <dbReference type="EMBL" id="PUV23604.1"/>
    </source>
</evidence>
<dbReference type="AlphaFoldDB" id="A0A363NS53"/>
<keyword evidence="4" id="KW-0472">Membrane</keyword>
<evidence type="ECO:0000259" key="6">
    <source>
        <dbReference type="Pfam" id="PF07980"/>
    </source>
</evidence>
<dbReference type="EMBL" id="QCXX01000004">
    <property type="protein sequence ID" value="PUV23604.1"/>
    <property type="molecule type" value="Genomic_DNA"/>
</dbReference>
<evidence type="ECO:0000256" key="2">
    <source>
        <dbReference type="ARBA" id="ARBA00006275"/>
    </source>
</evidence>
<dbReference type="RefSeq" id="WP_108634947.1">
    <property type="nucleotide sequence ID" value="NZ_QCXX01000004.1"/>
</dbReference>
<proteinExistence type="inferred from homology"/>
<accession>A0A363NS53</accession>
<name>A0A363NS53_9SPHI</name>
<dbReference type="InterPro" id="IPR012944">
    <property type="entry name" value="SusD_RagB_dom"/>
</dbReference>
<dbReference type="PROSITE" id="PS51257">
    <property type="entry name" value="PROKAR_LIPOPROTEIN"/>
    <property type="match status" value="1"/>
</dbReference>
<keyword evidence="3" id="KW-0732">Signal</keyword>
<evidence type="ECO:0000256" key="3">
    <source>
        <dbReference type="ARBA" id="ARBA00022729"/>
    </source>
</evidence>
<reference evidence="8 9" key="1">
    <citation type="submission" date="2018-04" db="EMBL/GenBank/DDBJ databases">
        <title>Sphingobacterium sp. M46 Genome.</title>
        <authorList>
            <person name="Cheng J."/>
            <person name="Li Y."/>
        </authorList>
    </citation>
    <scope>NUCLEOTIDE SEQUENCE [LARGE SCALE GENOMIC DNA]</scope>
    <source>
        <strain evidence="8 9">M46</strain>
    </source>
</reference>
<dbReference type="OrthoDB" id="993981at2"/>
<dbReference type="GO" id="GO:0009279">
    <property type="term" value="C:cell outer membrane"/>
    <property type="evidence" value="ECO:0007669"/>
    <property type="project" value="UniProtKB-SubCell"/>
</dbReference>
<protein>
    <submittedName>
        <fullName evidence="8">RagB/SusD family nutrient uptake outer membrane protein</fullName>
    </submittedName>
</protein>
<evidence type="ECO:0000259" key="7">
    <source>
        <dbReference type="Pfam" id="PF14322"/>
    </source>
</evidence>
<comment type="subcellular location">
    <subcellularLocation>
        <location evidence="1">Cell outer membrane</location>
    </subcellularLocation>
</comment>
<gene>
    <name evidence="8" type="ORF">DCO56_17035</name>
</gene>
<organism evidence="8 9">
    <name type="scientific">Sphingobacterium athyrii</name>
    <dbReference type="NCBI Taxonomy" id="2152717"/>
    <lineage>
        <taxon>Bacteria</taxon>
        <taxon>Pseudomonadati</taxon>
        <taxon>Bacteroidota</taxon>
        <taxon>Sphingobacteriia</taxon>
        <taxon>Sphingobacteriales</taxon>
        <taxon>Sphingobacteriaceae</taxon>
        <taxon>Sphingobacterium</taxon>
    </lineage>
</organism>
<sequence length="501" mass="56007">MKKLSIFLLIAGLLGSCKMDLDQQPISNATSDTYFKTANDFIQGLNAIYNSTRGYPDRLMNLSETRSDNLYAVSDGGVRDWEGINSFHKTIASNPYVIEAWQTNFNGIFRVNNYLEQLSSNGTTAITDESLRNRMEGEARFLRAFFYFDLIRYFGKVPLIDKVVSASQAKNIGRSNVEELYALIIEDLNKAINALPAPSAYAVTDKGRVNKYAAKMLLGLVYMTRSGPDLGIDGAGLNSNEWAKASEQFNDVITSNEFSLLASYNSIFDYGNERNKEVIFNIEYSSGANPVVGATFPWVLVPDNWFNSLGLATQGGLTIRPVSEDLLKQYDAGDGRKTFSIQQGYTYGNVVETRSFVKKFVDLTKVPANRMDWPINYIVFRYTDLLLLKAECVLNGASGSTTTDVDAVVNQIRKRAGLTTALTNVTKSQLMDERRREFIGEGTRWFDLIRSGTVESVMKAWITKDDVAKQMSAFQVNYVLYPVPQSELDNSPGLYTQNPGY</sequence>
<evidence type="ECO:0000256" key="1">
    <source>
        <dbReference type="ARBA" id="ARBA00004442"/>
    </source>
</evidence>
<dbReference type="InterPro" id="IPR011990">
    <property type="entry name" value="TPR-like_helical_dom_sf"/>
</dbReference>
<keyword evidence="5" id="KW-0998">Cell outer membrane</keyword>
<feature type="domain" description="SusD-like N-terminal" evidence="7">
    <location>
        <begin position="55"/>
        <end position="222"/>
    </location>
</feature>
<dbReference type="Proteomes" id="UP000250831">
    <property type="component" value="Unassembled WGS sequence"/>
</dbReference>
<dbReference type="Gene3D" id="1.25.40.390">
    <property type="match status" value="1"/>
</dbReference>
<evidence type="ECO:0000256" key="5">
    <source>
        <dbReference type="ARBA" id="ARBA00023237"/>
    </source>
</evidence>
<comment type="caution">
    <text evidence="8">The sequence shown here is derived from an EMBL/GenBank/DDBJ whole genome shotgun (WGS) entry which is preliminary data.</text>
</comment>
<keyword evidence="9" id="KW-1185">Reference proteome</keyword>
<feature type="domain" description="RagB/SusD" evidence="6">
    <location>
        <begin position="352"/>
        <end position="501"/>
    </location>
</feature>
<evidence type="ECO:0000256" key="4">
    <source>
        <dbReference type="ARBA" id="ARBA00023136"/>
    </source>
</evidence>
<evidence type="ECO:0000313" key="9">
    <source>
        <dbReference type="Proteomes" id="UP000250831"/>
    </source>
</evidence>
<dbReference type="InterPro" id="IPR033985">
    <property type="entry name" value="SusD-like_N"/>
</dbReference>
<comment type="similarity">
    <text evidence="2">Belongs to the SusD family.</text>
</comment>
<dbReference type="SUPFAM" id="SSF48452">
    <property type="entry name" value="TPR-like"/>
    <property type="match status" value="1"/>
</dbReference>
<dbReference type="CDD" id="cd08977">
    <property type="entry name" value="SusD"/>
    <property type="match status" value="1"/>
</dbReference>
<dbReference type="Pfam" id="PF07980">
    <property type="entry name" value="SusD_RagB"/>
    <property type="match status" value="1"/>
</dbReference>